<dbReference type="PROSITE" id="PS50887">
    <property type="entry name" value="GGDEF"/>
    <property type="match status" value="1"/>
</dbReference>
<dbReference type="InterPro" id="IPR043128">
    <property type="entry name" value="Rev_trsase/Diguanyl_cyclase"/>
</dbReference>
<dbReference type="EMBL" id="BAAAZO010000002">
    <property type="protein sequence ID" value="GAA3600146.1"/>
    <property type="molecule type" value="Genomic_DNA"/>
</dbReference>
<evidence type="ECO:0000259" key="2">
    <source>
        <dbReference type="PROSITE" id="PS50887"/>
    </source>
</evidence>
<feature type="transmembrane region" description="Helical" evidence="1">
    <location>
        <begin position="29"/>
        <end position="46"/>
    </location>
</feature>
<feature type="transmembrane region" description="Helical" evidence="1">
    <location>
        <begin position="286"/>
        <end position="304"/>
    </location>
</feature>
<dbReference type="SMART" id="SM00267">
    <property type="entry name" value="GGDEF"/>
    <property type="match status" value="1"/>
</dbReference>
<evidence type="ECO:0000256" key="1">
    <source>
        <dbReference type="SAM" id="Phobius"/>
    </source>
</evidence>
<feature type="transmembrane region" description="Helical" evidence="1">
    <location>
        <begin position="260"/>
        <end position="280"/>
    </location>
</feature>
<dbReference type="SUPFAM" id="SSF55073">
    <property type="entry name" value="Nucleotide cyclase"/>
    <property type="match status" value="1"/>
</dbReference>
<gene>
    <name evidence="3" type="ORF">GCM10022223_14620</name>
</gene>
<feature type="transmembrane region" description="Helical" evidence="1">
    <location>
        <begin position="58"/>
        <end position="79"/>
    </location>
</feature>
<dbReference type="PANTHER" id="PTHR46663">
    <property type="entry name" value="DIGUANYLATE CYCLASE DGCT-RELATED"/>
    <property type="match status" value="1"/>
</dbReference>
<feature type="transmembrane region" description="Helical" evidence="1">
    <location>
        <begin position="91"/>
        <end position="111"/>
    </location>
</feature>
<organism evidence="3 4">
    <name type="scientific">Kineosporia mesophila</name>
    <dbReference type="NCBI Taxonomy" id="566012"/>
    <lineage>
        <taxon>Bacteria</taxon>
        <taxon>Bacillati</taxon>
        <taxon>Actinomycetota</taxon>
        <taxon>Actinomycetes</taxon>
        <taxon>Kineosporiales</taxon>
        <taxon>Kineosporiaceae</taxon>
        <taxon>Kineosporia</taxon>
    </lineage>
</organism>
<dbReference type="NCBIfam" id="TIGR00254">
    <property type="entry name" value="GGDEF"/>
    <property type="match status" value="1"/>
</dbReference>
<name>A0ABP6Z7B0_9ACTN</name>
<feature type="transmembrane region" description="Helical" evidence="1">
    <location>
        <begin position="186"/>
        <end position="208"/>
    </location>
</feature>
<keyword evidence="4" id="KW-1185">Reference proteome</keyword>
<comment type="caution">
    <text evidence="3">The sequence shown here is derived from an EMBL/GenBank/DDBJ whole genome shotgun (WGS) entry which is preliminary data.</text>
</comment>
<dbReference type="PANTHER" id="PTHR46663:SF4">
    <property type="entry name" value="DIGUANYLATE CYCLASE DGCT-RELATED"/>
    <property type="match status" value="1"/>
</dbReference>
<feature type="transmembrane region" description="Helical" evidence="1">
    <location>
        <begin position="123"/>
        <end position="141"/>
    </location>
</feature>
<feature type="domain" description="GGDEF" evidence="2">
    <location>
        <begin position="349"/>
        <end position="478"/>
    </location>
</feature>
<dbReference type="InterPro" id="IPR000160">
    <property type="entry name" value="GGDEF_dom"/>
</dbReference>
<feature type="transmembrane region" description="Helical" evidence="1">
    <location>
        <begin position="7"/>
        <end position="23"/>
    </location>
</feature>
<proteinExistence type="predicted"/>
<dbReference type="InterPro" id="IPR029787">
    <property type="entry name" value="Nucleotide_cyclase"/>
</dbReference>
<evidence type="ECO:0000313" key="3">
    <source>
        <dbReference type="EMBL" id="GAA3600146.1"/>
    </source>
</evidence>
<keyword evidence="1" id="KW-1133">Transmembrane helix</keyword>
<keyword evidence="1" id="KW-0812">Transmembrane</keyword>
<dbReference type="Proteomes" id="UP001501074">
    <property type="component" value="Unassembled WGS sequence"/>
</dbReference>
<accession>A0ABP6Z7B0</accession>
<reference evidence="4" key="1">
    <citation type="journal article" date="2019" name="Int. J. Syst. Evol. Microbiol.">
        <title>The Global Catalogue of Microorganisms (GCM) 10K type strain sequencing project: providing services to taxonomists for standard genome sequencing and annotation.</title>
        <authorList>
            <consortium name="The Broad Institute Genomics Platform"/>
            <consortium name="The Broad Institute Genome Sequencing Center for Infectious Disease"/>
            <person name="Wu L."/>
            <person name="Ma J."/>
        </authorList>
    </citation>
    <scope>NUCLEOTIDE SEQUENCE [LARGE SCALE GENOMIC DNA]</scope>
    <source>
        <strain evidence="4">JCM 16902</strain>
    </source>
</reference>
<feature type="transmembrane region" description="Helical" evidence="1">
    <location>
        <begin position="161"/>
        <end position="179"/>
    </location>
</feature>
<evidence type="ECO:0000313" key="4">
    <source>
        <dbReference type="Proteomes" id="UP001501074"/>
    </source>
</evidence>
<dbReference type="Gene3D" id="3.30.70.270">
    <property type="match status" value="1"/>
</dbReference>
<sequence>MPGSRGWQWYTSVCGVVVLGYLATPSEPAQALIAGLVYLSATVAILGGVRRRRPRTRWAWYLLAVKVALFGAAEVAYWVQSLTTHRDAFPSVADALYLPSSLLLIVVLIAFTLARHREWDQAGLLDAAVLSIGAGMLAWLYLISPTADTGNLSVLGRTASLAYPILDLLALAVLLRLTIGSGRKPAAYGLLVGGVITLLVTDAVYTLLELAGAYQAGGVLDSGWLVSHILFASAALHPSMPELSQPSPPVPEGVIGRRRLYALAVASLMAPLVLIIEWLRHEAIDAPVIAGGSIGLYLLVLARLHGVVQQLASSLDTAQSQAHTDLLTGLANRRLFYSRWTRSLAEAPGPTALLYMDLDGFKAVNDTLGHETGDAVLQMVADRIRQVVRSGDVIARLGGDEFAIMLPGATDEHAGDIAARIVAAVSVPMTIQAAPVRVGASIGVILAPPGADPDAEIKRADTAMYGAKSAGRGRVVRA</sequence>
<dbReference type="CDD" id="cd01949">
    <property type="entry name" value="GGDEF"/>
    <property type="match status" value="1"/>
</dbReference>
<protein>
    <recommendedName>
        <fullName evidence="2">GGDEF domain-containing protein</fullName>
    </recommendedName>
</protein>
<dbReference type="Pfam" id="PF00990">
    <property type="entry name" value="GGDEF"/>
    <property type="match status" value="1"/>
</dbReference>
<dbReference type="InterPro" id="IPR052163">
    <property type="entry name" value="DGC-Regulatory_Protein"/>
</dbReference>
<dbReference type="RefSeq" id="WP_331282973.1">
    <property type="nucleotide sequence ID" value="NZ_BAAAZO010000002.1"/>
</dbReference>
<keyword evidence="1" id="KW-0472">Membrane</keyword>